<dbReference type="EMBL" id="CAUWAG010000003">
    <property type="protein sequence ID" value="CAJ2499941.1"/>
    <property type="molecule type" value="Genomic_DNA"/>
</dbReference>
<feature type="compositionally biased region" description="Polar residues" evidence="1">
    <location>
        <begin position="538"/>
        <end position="550"/>
    </location>
</feature>
<sequence>MALPLTLHHEEEGPIFLDLSDSEDDDILPPPRAPARLQPKEPAEAMRQKTKEAAANVPLHPIPAMQPAFTESLIEATNNTAELKPKLRFGDAKQRRTHLLDGAKGAGLQAELWRYRPGQKHHELWKLLAQISFGVYLLLNGIANSNEQVVTILQGHIDEVDEFLETTLEDLNLAVQDVQERIDFLRLPMENIATFEQMLEDRNFRLQIVNGNEKIEHIVERTTTALEATLKDVDEGLRATKEFAIYLGDQQERAWRQQRPELGEIYDAMKGNAQGWYKAFIDLQDSGSALDTLLIRLGQTVAEMDQRAGEVSRRTRFSVAPCSGPPGHPRDDSMASSPRSSSRRPSAPQSPRSTSQRSQPSSPPPREPARLLKQQRSQPRMLDPKDDRIRESVVRVEEDAKPAQEPRKPAGDEVLFLLQPRTYTPQPPEPVPSPRDQDAPPPKQERQEIQEIREEGQPKKRTSLRQRVSLKGGNLPEVIQVPPRNAPELERLRYQSPRHLSARNNQAPDSASGSDIETRQPFQSVVDPVADMSPPRFPNSTIPSPRSDQQYFYPVRASPHSPLQQRPWTSATATRPHTSHTSHTAHPGHLRNQPSAMGMSMLSNVTTMTQGGTKTVKKKRSAFGWLKKAFTLDEEERAEYEARRQQQAPNPYYEGRSPKFLDGKRVEEYKRYQ</sequence>
<feature type="region of interest" description="Disordered" evidence="1">
    <location>
        <begin position="1"/>
        <end position="46"/>
    </location>
</feature>
<reference evidence="2" key="1">
    <citation type="submission" date="2023-10" db="EMBL/GenBank/DDBJ databases">
        <authorList>
            <person name="Hackl T."/>
        </authorList>
    </citation>
    <scope>NUCLEOTIDE SEQUENCE</scope>
</reference>
<organism evidence="2 3">
    <name type="scientific">Anthostomella pinea</name>
    <dbReference type="NCBI Taxonomy" id="933095"/>
    <lineage>
        <taxon>Eukaryota</taxon>
        <taxon>Fungi</taxon>
        <taxon>Dikarya</taxon>
        <taxon>Ascomycota</taxon>
        <taxon>Pezizomycotina</taxon>
        <taxon>Sordariomycetes</taxon>
        <taxon>Xylariomycetidae</taxon>
        <taxon>Xylariales</taxon>
        <taxon>Xylariaceae</taxon>
        <taxon>Anthostomella</taxon>
    </lineage>
</organism>
<dbReference type="Proteomes" id="UP001295740">
    <property type="component" value="Unassembled WGS sequence"/>
</dbReference>
<dbReference type="AlphaFoldDB" id="A0AAI8V7U1"/>
<comment type="caution">
    <text evidence="2">The sequence shown here is derived from an EMBL/GenBank/DDBJ whole genome shotgun (WGS) entry which is preliminary data.</text>
</comment>
<evidence type="ECO:0000313" key="2">
    <source>
        <dbReference type="EMBL" id="CAJ2499941.1"/>
    </source>
</evidence>
<proteinExistence type="predicted"/>
<keyword evidence="3" id="KW-1185">Reference proteome</keyword>
<evidence type="ECO:0000256" key="1">
    <source>
        <dbReference type="SAM" id="MobiDB-lite"/>
    </source>
</evidence>
<feature type="compositionally biased region" description="Basic and acidic residues" evidence="1">
    <location>
        <begin position="382"/>
        <end position="411"/>
    </location>
</feature>
<gene>
    <name evidence="2" type="ORF">KHLLAP_LOCUS409</name>
</gene>
<feature type="region of interest" description="Disordered" evidence="1">
    <location>
        <begin position="307"/>
        <end position="596"/>
    </location>
</feature>
<feature type="compositionally biased region" description="Basic and acidic residues" evidence="1">
    <location>
        <begin position="435"/>
        <end position="458"/>
    </location>
</feature>
<protein>
    <submittedName>
        <fullName evidence="2">Uu.00g027940.m01.CDS01</fullName>
    </submittedName>
</protein>
<feature type="compositionally biased region" description="Polar residues" evidence="1">
    <location>
        <begin position="502"/>
        <end position="523"/>
    </location>
</feature>
<name>A0AAI8V7U1_9PEZI</name>
<feature type="compositionally biased region" description="Low complexity" evidence="1">
    <location>
        <begin position="569"/>
        <end position="587"/>
    </location>
</feature>
<feature type="compositionally biased region" description="Low complexity" evidence="1">
    <location>
        <begin position="335"/>
        <end position="360"/>
    </location>
</feature>
<feature type="compositionally biased region" description="Basic and acidic residues" evidence="1">
    <location>
        <begin position="656"/>
        <end position="673"/>
    </location>
</feature>
<feature type="region of interest" description="Disordered" evidence="1">
    <location>
        <begin position="635"/>
        <end position="673"/>
    </location>
</feature>
<evidence type="ECO:0000313" key="3">
    <source>
        <dbReference type="Proteomes" id="UP001295740"/>
    </source>
</evidence>
<accession>A0AAI8V7U1</accession>